<dbReference type="AlphaFoldDB" id="A0A2W4SKW7"/>
<dbReference type="Pfam" id="PF13682">
    <property type="entry name" value="CZB"/>
    <property type="match status" value="1"/>
</dbReference>
<dbReference type="PROSITE" id="PS51371">
    <property type="entry name" value="CBS"/>
    <property type="match status" value="2"/>
</dbReference>
<evidence type="ECO:0000259" key="3">
    <source>
        <dbReference type="PROSITE" id="PS51371"/>
    </source>
</evidence>
<dbReference type="PANTHER" id="PTHR43080">
    <property type="entry name" value="CBS DOMAIN-CONTAINING PROTEIN CBSX3, MITOCHONDRIAL"/>
    <property type="match status" value="1"/>
</dbReference>
<gene>
    <name evidence="4" type="ORF">DM484_22605</name>
</gene>
<dbReference type="EMBL" id="QJPH01000456">
    <property type="protein sequence ID" value="PZN73484.1"/>
    <property type="molecule type" value="Genomic_DNA"/>
</dbReference>
<dbReference type="InterPro" id="IPR046342">
    <property type="entry name" value="CBS_dom_sf"/>
</dbReference>
<dbReference type="InterPro" id="IPR025991">
    <property type="entry name" value="Chemoreceptor_zinc-bind_dom"/>
</dbReference>
<evidence type="ECO:0000256" key="2">
    <source>
        <dbReference type="PROSITE-ProRule" id="PRU00703"/>
    </source>
</evidence>
<dbReference type="InterPro" id="IPR000644">
    <property type="entry name" value="CBS_dom"/>
</dbReference>
<evidence type="ECO:0000313" key="4">
    <source>
        <dbReference type="EMBL" id="PZN73484.1"/>
    </source>
</evidence>
<dbReference type="PANTHER" id="PTHR43080:SF2">
    <property type="entry name" value="CBS DOMAIN-CONTAINING PROTEIN"/>
    <property type="match status" value="1"/>
</dbReference>
<dbReference type="CDD" id="cd04623">
    <property type="entry name" value="CBS_pair_bac_euk"/>
    <property type="match status" value="1"/>
</dbReference>
<dbReference type="Pfam" id="PF00571">
    <property type="entry name" value="CBS"/>
    <property type="match status" value="2"/>
</dbReference>
<accession>A0A2W4SKW7</accession>
<comment type="caution">
    <text evidence="4">The sequence shown here is derived from an EMBL/GenBank/DDBJ whole genome shotgun (WGS) entry which is preliminary data.</text>
</comment>
<reference evidence="4 5" key="1">
    <citation type="journal article" date="2018" name="Aquat. Microb. Ecol.">
        <title>Gammaproteobacterial methanotrophs dominate.</title>
        <authorList>
            <person name="Rissanen A.J."/>
            <person name="Saarenheimo J."/>
            <person name="Tiirola M."/>
            <person name="Peura S."/>
            <person name="Aalto S.L."/>
            <person name="Karvinen A."/>
            <person name="Nykanen H."/>
        </authorList>
    </citation>
    <scope>NUCLEOTIDE SEQUENCE [LARGE SCALE GENOMIC DNA]</scope>
    <source>
        <strain evidence="4">AMbin10</strain>
    </source>
</reference>
<feature type="domain" description="CBS" evidence="3">
    <location>
        <begin position="138"/>
        <end position="194"/>
    </location>
</feature>
<proteinExistence type="predicted"/>
<dbReference type="SMART" id="SM00116">
    <property type="entry name" value="CBS"/>
    <property type="match status" value="2"/>
</dbReference>
<evidence type="ECO:0000313" key="5">
    <source>
        <dbReference type="Proteomes" id="UP000249396"/>
    </source>
</evidence>
<dbReference type="Gene3D" id="1.20.120.30">
    <property type="entry name" value="Aspartate receptor, ligand-binding domain"/>
    <property type="match status" value="1"/>
</dbReference>
<keyword evidence="1 2" id="KW-0129">CBS domain</keyword>
<name>A0A2W4SKW7_9GAMM</name>
<organism evidence="4 5">
    <name type="scientific">Candidatus Methylumidiphilus alinenensis</name>
    <dbReference type="NCBI Taxonomy" id="2202197"/>
    <lineage>
        <taxon>Bacteria</taxon>
        <taxon>Pseudomonadati</taxon>
        <taxon>Pseudomonadota</taxon>
        <taxon>Gammaproteobacteria</taxon>
        <taxon>Methylococcales</taxon>
        <taxon>Candidatus Methylumidiphilus</taxon>
    </lineage>
</organism>
<dbReference type="InterPro" id="IPR051257">
    <property type="entry name" value="Diverse_CBS-Domain"/>
</dbReference>
<dbReference type="InterPro" id="IPR044725">
    <property type="entry name" value="CBSX3_CBS_dom"/>
</dbReference>
<dbReference type="Proteomes" id="UP000249396">
    <property type="component" value="Unassembled WGS sequence"/>
</dbReference>
<protein>
    <recommendedName>
        <fullName evidence="3">CBS domain-containing protein</fullName>
    </recommendedName>
</protein>
<dbReference type="SUPFAM" id="SSF54631">
    <property type="entry name" value="CBS-domain pair"/>
    <property type="match status" value="1"/>
</dbReference>
<feature type="domain" description="CBS" evidence="3">
    <location>
        <begin position="202"/>
        <end position="257"/>
    </location>
</feature>
<evidence type="ECO:0000256" key="1">
    <source>
        <dbReference type="ARBA" id="ARBA00023122"/>
    </source>
</evidence>
<dbReference type="Gene3D" id="3.10.580.10">
    <property type="entry name" value="CBS-domain"/>
    <property type="match status" value="1"/>
</dbReference>
<sequence length="257" mass="28514">MSIFNEAIETHAEWKLTLIKHFNEGMAIDDAKAIQSSHLCELGRWINGKGIHYAYLPSFEPMRAEHEEFHRVSAELAEHINAGETAKAREMLAHGGAFRQSSAKLVAAIMECSKEVDSPAGKSIKPTDKIKDILKAKTNQTVFSVNSDTPVLDAIKLMVKHNIGSLAVYKNGEFLGIFTDHGFMQHIAIKSLTTLDITVADMTDTNTIFVQCDDSISQCMVLMTSTRTRHLPVIKDGRLVGIISIGDIIKKFIPYNE</sequence>